<dbReference type="CTD" id="9746"/>
<dbReference type="PRINTS" id="PR00205">
    <property type="entry name" value="CADHERIN"/>
</dbReference>
<evidence type="ECO:0000256" key="8">
    <source>
        <dbReference type="ARBA" id="ARBA00022824"/>
    </source>
</evidence>
<evidence type="ECO:0000256" key="16">
    <source>
        <dbReference type="ARBA" id="ARBA00023257"/>
    </source>
</evidence>
<dbReference type="SMART" id="SM00112">
    <property type="entry name" value="CA"/>
    <property type="match status" value="2"/>
</dbReference>
<dbReference type="GO" id="GO:0000139">
    <property type="term" value="C:Golgi membrane"/>
    <property type="evidence" value="ECO:0007669"/>
    <property type="project" value="UniProtKB-SubCell"/>
</dbReference>
<keyword evidence="8" id="KW-0256">Endoplasmic reticulum</keyword>
<dbReference type="FunFam" id="2.60.40.60:FF:000025">
    <property type="entry name" value="Calsyntenin 1"/>
    <property type="match status" value="1"/>
</dbReference>
<keyword evidence="14 25" id="KW-0472">Membrane</keyword>
<dbReference type="BioGRID-ORCS" id="103218501">
    <property type="hits" value="0 hits in 9 CRISPR screens"/>
</dbReference>
<dbReference type="GO" id="GO:0030425">
    <property type="term" value="C:dendrite"/>
    <property type="evidence" value="ECO:0007669"/>
    <property type="project" value="UniProtKB-SubCell"/>
</dbReference>
<dbReference type="GO" id="GO:0005509">
    <property type="term" value="F:calcium ion binding"/>
    <property type="evidence" value="ECO:0007669"/>
    <property type="project" value="UniProtKB-UniRule"/>
</dbReference>
<evidence type="ECO:0000256" key="3">
    <source>
        <dbReference type="ARBA" id="ARBA00004614"/>
    </source>
</evidence>
<dbReference type="InterPro" id="IPR002126">
    <property type="entry name" value="Cadherin-like_dom"/>
</dbReference>
<evidence type="ECO:0000313" key="29">
    <source>
        <dbReference type="Proteomes" id="UP000029965"/>
    </source>
</evidence>
<sequence length="956" mass="106077">MTLLLLPLLLASLLASCSCNKANKHKPWIEAEYQGIVMENDNTVLLNPPLFALDKDAPLRYAGEICGFRLHGSGVPFEAVILDKATGEGLIRAKEPVDCEAQKEHTFTIQAYDCGEGPDGTNTKKSHKATVHVRVNDVNEFAPVFVERLYRAAVTEGKLYDRILRVEAIDGDCSPQYSQICYYEILTPNTPFLIDNDGNIENTEKLQYSGERLYKFTVTAYDCGKKRAADDAEVEIQVKPTCKPSWQGWNKRIEYAPGAGSLALFPGIRLETCDEPLWNIQATIELQTSHVAKGCDRDNYSERALRKLCGAATGEVDLLPMPGPSANWTAGLSVHYSQDSSLIYWFNGTQAVQVPLGGPSGLGSGPQDNLSDHFTLSFWMKHGVTPNKGKKEEETIVCNTVQNEDGFSHYSLTVHGCRIAFLYWPLLESARPVKFLWKLEQVCDDEWHHYALNLEFPTVTLYTDGISFDPALIHDNGLIHPPRREPALMIGACWTEEKNKEKEKGDNSTDITQGDPLPIHHYFHGYLAGFSVRSGRLESREVIECLYACREGLDYRDFESLGKGMKVHVNPSQSLLTLEGDDVETFNHALQHVAYMNTLRFATPGVRPLRLTTAVKCFSEESCVSIPEVEGYVVVLQPDAPQILLSGTAHFARPAVDFEGMEGVPLFPDLQITCSISHQVEAKKDESWQGTVTDTRMSDEIVHNLDGCEISLVGDDLDPERESLLLDTTSVQQRGLELTNTSAYLTIAGVESITVYEEILRQARYRLRHGAALYARKFRLSCSEMNGRYSSNEFIVEVNVLHSMNRVAHPSHVLSSQQFLHRGHQPPPEMAGHSLASSHRNSMIPSAATLIIVVCVGFLVLMVVLGLVRIHSLHRRVSGAGGPPGASSDPKDPDLFWDDSALTIIVNPMESYQNRQACVAGAAGGQQEDEDSSDSEVADSPSSDERRIIETPPHRY</sequence>
<dbReference type="GO" id="GO:0009986">
    <property type="term" value="C:cell surface"/>
    <property type="evidence" value="ECO:0007669"/>
    <property type="project" value="Ensembl"/>
</dbReference>
<keyword evidence="11 25" id="KW-1133">Transmembrane helix</keyword>
<dbReference type="Proteomes" id="UP000029965">
    <property type="component" value="Chromosome 11"/>
</dbReference>
<evidence type="ECO:0000256" key="23">
    <source>
        <dbReference type="PROSITE-ProRule" id="PRU00043"/>
    </source>
</evidence>
<evidence type="ECO:0000256" key="25">
    <source>
        <dbReference type="SAM" id="Phobius"/>
    </source>
</evidence>
<proteinExistence type="inferred from homology"/>
<dbReference type="FunFam" id="2.60.40.60:FF:000062">
    <property type="entry name" value="Calsyntenin 3"/>
    <property type="match status" value="1"/>
</dbReference>
<accession>A0A0D9RC22</accession>
<evidence type="ECO:0000256" key="1">
    <source>
        <dbReference type="ARBA" id="ARBA00004115"/>
    </source>
</evidence>
<feature type="domain" description="Cadherin" evidence="27">
    <location>
        <begin position="146"/>
        <end position="246"/>
    </location>
</feature>
<keyword evidence="29" id="KW-1185">Reference proteome</keyword>
<dbReference type="GO" id="GO:0001558">
    <property type="term" value="P:regulation of cell growth"/>
    <property type="evidence" value="ECO:0007669"/>
    <property type="project" value="Ensembl"/>
</dbReference>
<evidence type="ECO:0000256" key="2">
    <source>
        <dbReference type="ARBA" id="ARBA00004279"/>
    </source>
</evidence>
<dbReference type="GO" id="GO:0050806">
    <property type="term" value="P:positive regulation of synaptic transmission"/>
    <property type="evidence" value="ECO:0007669"/>
    <property type="project" value="Ensembl"/>
</dbReference>
<organism evidence="28 29">
    <name type="scientific">Chlorocebus sabaeus</name>
    <name type="common">Green monkey</name>
    <name type="synonym">Simia sabaea</name>
    <dbReference type="NCBI Taxonomy" id="60711"/>
    <lineage>
        <taxon>Eukaryota</taxon>
        <taxon>Metazoa</taxon>
        <taxon>Chordata</taxon>
        <taxon>Craniata</taxon>
        <taxon>Vertebrata</taxon>
        <taxon>Euteleostomi</taxon>
        <taxon>Mammalia</taxon>
        <taxon>Eutheria</taxon>
        <taxon>Euarchontoglires</taxon>
        <taxon>Primates</taxon>
        <taxon>Haplorrhini</taxon>
        <taxon>Catarrhini</taxon>
        <taxon>Cercopithecidae</taxon>
        <taxon>Cercopithecinae</taxon>
        <taxon>Chlorocebus</taxon>
    </lineage>
</organism>
<dbReference type="GO" id="GO:0098632">
    <property type="term" value="F:cell-cell adhesion mediator activity"/>
    <property type="evidence" value="ECO:0007669"/>
    <property type="project" value="Ensembl"/>
</dbReference>
<evidence type="ECO:0000256" key="26">
    <source>
        <dbReference type="SAM" id="SignalP"/>
    </source>
</evidence>
<feature type="domain" description="Cadherin" evidence="27">
    <location>
        <begin position="29"/>
        <end position="145"/>
    </location>
</feature>
<feature type="transmembrane region" description="Helical" evidence="25">
    <location>
        <begin position="847"/>
        <end position="868"/>
    </location>
</feature>
<comment type="similarity">
    <text evidence="19">Belongs to the calsyntenin family.</text>
</comment>
<dbReference type="GeneID" id="103218501"/>
<dbReference type="PROSITE" id="PS50268">
    <property type="entry name" value="CADHERIN_2"/>
    <property type="match status" value="2"/>
</dbReference>
<reference evidence="28 29" key="1">
    <citation type="submission" date="2014-03" db="EMBL/GenBank/DDBJ databases">
        <authorList>
            <person name="Warren W."/>
            <person name="Wilson R.K."/>
        </authorList>
    </citation>
    <scope>NUCLEOTIDE SEQUENCE</scope>
</reference>
<dbReference type="GO" id="GO:0098982">
    <property type="term" value="C:GABA-ergic synapse"/>
    <property type="evidence" value="ECO:0007669"/>
    <property type="project" value="Ensembl"/>
</dbReference>
<dbReference type="SUPFAM" id="SSF49313">
    <property type="entry name" value="Cadherin-like"/>
    <property type="match status" value="2"/>
</dbReference>
<keyword evidence="17" id="KW-0966">Cell projection</keyword>
<dbReference type="GO" id="GO:0051932">
    <property type="term" value="P:synaptic transmission, GABAergic"/>
    <property type="evidence" value="ECO:0007669"/>
    <property type="project" value="Ensembl"/>
</dbReference>
<dbReference type="SUPFAM" id="SSF49899">
    <property type="entry name" value="Concanavalin A-like lectins/glucanases"/>
    <property type="match status" value="1"/>
</dbReference>
<evidence type="ECO:0000256" key="7">
    <source>
        <dbReference type="ARBA" id="ARBA00022737"/>
    </source>
</evidence>
<dbReference type="STRING" id="60711.ENSCSAP00000006161"/>
<dbReference type="GO" id="GO:0007416">
    <property type="term" value="P:synapse assembly"/>
    <property type="evidence" value="ECO:0007669"/>
    <property type="project" value="Ensembl"/>
</dbReference>
<evidence type="ECO:0000256" key="14">
    <source>
        <dbReference type="ARBA" id="ARBA00023136"/>
    </source>
</evidence>
<evidence type="ECO:0000256" key="24">
    <source>
        <dbReference type="SAM" id="MobiDB-lite"/>
    </source>
</evidence>
<keyword evidence="13" id="KW-0333">Golgi apparatus</keyword>
<feature type="signal peptide" evidence="26">
    <location>
        <begin position="1"/>
        <end position="19"/>
    </location>
</feature>
<dbReference type="Pfam" id="PF19699">
    <property type="entry name" value="CLSTN_C"/>
    <property type="match status" value="1"/>
</dbReference>
<reference evidence="28" key="3">
    <citation type="submission" date="2025-09" db="UniProtKB">
        <authorList>
            <consortium name="Ensembl"/>
        </authorList>
    </citation>
    <scope>IDENTIFICATION</scope>
</reference>
<evidence type="ECO:0000256" key="13">
    <source>
        <dbReference type="ARBA" id="ARBA00023034"/>
    </source>
</evidence>
<evidence type="ECO:0000259" key="27">
    <source>
        <dbReference type="PROSITE" id="PS50268"/>
    </source>
</evidence>
<dbReference type="AlphaFoldDB" id="A0A0D9RC22"/>
<dbReference type="GO" id="GO:0007156">
    <property type="term" value="P:homophilic cell adhesion via plasma membrane adhesion molecules"/>
    <property type="evidence" value="ECO:0007669"/>
    <property type="project" value="InterPro"/>
</dbReference>
<dbReference type="GO" id="GO:0098978">
    <property type="term" value="C:glutamatergic synapse"/>
    <property type="evidence" value="ECO:0007669"/>
    <property type="project" value="Ensembl"/>
</dbReference>
<evidence type="ECO:0000256" key="12">
    <source>
        <dbReference type="ARBA" id="ARBA00023018"/>
    </source>
</evidence>
<dbReference type="PANTHER" id="PTHR14139">
    <property type="entry name" value="CALSYNTENIN"/>
    <property type="match status" value="1"/>
</dbReference>
<dbReference type="GO" id="GO:0051965">
    <property type="term" value="P:positive regulation of synapse assembly"/>
    <property type="evidence" value="ECO:0007669"/>
    <property type="project" value="Ensembl"/>
</dbReference>
<comment type="function">
    <text evidence="21">Postsynaptic adhesion molecule that binds to presynaptic neurexins to mediate both excitatory and inhibitory synapse formation. Promotes synapse development by acting as a cell adhesion molecule at the postsynaptic membrane, which associates with both neurexin-alpha and neurexin-beta proteins at the presynaptic membrane. Regulates the balance between excitatory and inhibitory synapses by inhibiting formation of excitatory parallel-fiber synapses and promoting formation of inhibitory synapses in the same neuron. May also be involved in ascorbate (vitamin C) uptake via its interaction with SLC23A2/SVCT2. Complex formation with APBA2 and APP, stabilizes APP metabolism and enhances APBA2-mediated suppression of beta-APP40 secretion, due to the retardation of intracellular APP maturation.</text>
</comment>
<keyword evidence="15" id="KW-0325">Glycoprotein</keyword>
<evidence type="ECO:0000313" key="28">
    <source>
        <dbReference type="Ensembl" id="ENSCSAP00000006161.1"/>
    </source>
</evidence>
<evidence type="ECO:0000256" key="21">
    <source>
        <dbReference type="ARBA" id="ARBA00046243"/>
    </source>
</evidence>
<comment type="subcellular location">
    <subcellularLocation>
        <location evidence="2">Cell projection</location>
        <location evidence="2">Dendrite</location>
    </subcellularLocation>
    <subcellularLocation>
        <location evidence="1">Endoplasmic reticulum membrane</location>
        <topology evidence="1">Single-pass type I membrane protein</topology>
    </subcellularLocation>
    <subcellularLocation>
        <location evidence="3">Golgi apparatus membrane</location>
        <topology evidence="3">Single-pass type I membrane protein</topology>
    </subcellularLocation>
    <subcellularLocation>
        <location evidence="18">Postsynaptic cell membrane</location>
        <topology evidence="18">Single-pass type I membrane protein</topology>
    </subcellularLocation>
</comment>
<dbReference type="FunFam" id="2.60.120.200:FF:000069">
    <property type="entry name" value="Calsyntenin 3"/>
    <property type="match status" value="1"/>
</dbReference>
<evidence type="ECO:0000256" key="11">
    <source>
        <dbReference type="ARBA" id="ARBA00022989"/>
    </source>
</evidence>
<dbReference type="GO" id="GO:1902474">
    <property type="term" value="P:positive regulation of protein localization to synapse"/>
    <property type="evidence" value="ECO:0007669"/>
    <property type="project" value="Ensembl"/>
</dbReference>
<dbReference type="InterPro" id="IPR015919">
    <property type="entry name" value="Cadherin-like_sf"/>
</dbReference>
<keyword evidence="12" id="KW-0770">Synapse</keyword>
<evidence type="ECO:0000256" key="5">
    <source>
        <dbReference type="ARBA" id="ARBA00022692"/>
    </source>
</evidence>
<dbReference type="GO" id="GO:1905606">
    <property type="term" value="P:regulation of presynapse assembly"/>
    <property type="evidence" value="ECO:0007669"/>
    <property type="project" value="Ensembl"/>
</dbReference>
<evidence type="ECO:0000256" key="6">
    <source>
        <dbReference type="ARBA" id="ARBA00022729"/>
    </source>
</evidence>
<evidence type="ECO:0000256" key="9">
    <source>
        <dbReference type="ARBA" id="ARBA00022837"/>
    </source>
</evidence>
<keyword evidence="5 25" id="KW-0812">Transmembrane</keyword>
<dbReference type="GO" id="GO:0035249">
    <property type="term" value="P:synaptic transmission, glutamatergic"/>
    <property type="evidence" value="ECO:0007669"/>
    <property type="project" value="Ensembl"/>
</dbReference>
<keyword evidence="9 23" id="KW-0106">Calcium</keyword>
<dbReference type="GO" id="GO:0042043">
    <property type="term" value="F:neurexin family protein binding"/>
    <property type="evidence" value="ECO:0007669"/>
    <property type="project" value="Ensembl"/>
</dbReference>
<evidence type="ECO:0000256" key="4">
    <source>
        <dbReference type="ARBA" id="ARBA00022475"/>
    </source>
</evidence>
<protein>
    <recommendedName>
        <fullName evidence="20">Calsyntenin-3</fullName>
    </recommendedName>
</protein>
<dbReference type="GO" id="GO:0098839">
    <property type="term" value="C:postsynaptic density membrane"/>
    <property type="evidence" value="ECO:0007669"/>
    <property type="project" value="Ensembl"/>
</dbReference>
<dbReference type="GO" id="GO:0032991">
    <property type="term" value="C:protein-containing complex"/>
    <property type="evidence" value="ECO:0007669"/>
    <property type="project" value="Ensembl"/>
</dbReference>
<feature type="compositionally biased region" description="Acidic residues" evidence="24">
    <location>
        <begin position="927"/>
        <end position="937"/>
    </location>
</feature>
<comment type="subunit">
    <text evidence="22">Interacts (via cadherin domains) with both alpha and beta isoforms of neurexins (NRXN1, NRXN2 and NRXN3). Directly interacts with APBA2. Forms a tripartite complex with APBA2 and APP. Interacts with low affinity with KLC1. Interacts with SLC23A2/SVCT2.</text>
</comment>
<dbReference type="eggNOG" id="KOG1834">
    <property type="taxonomic scope" value="Eukaryota"/>
</dbReference>
<dbReference type="Ensembl" id="ENSCSAT00000008006.1">
    <property type="protein sequence ID" value="ENSCSAP00000006161.1"/>
    <property type="gene ID" value="ENSCSAG00000009922.1"/>
</dbReference>
<keyword evidence="7" id="KW-0677">Repeat</keyword>
<dbReference type="PANTHER" id="PTHR14139:SF5">
    <property type="entry name" value="CALSYNTENIN-3"/>
    <property type="match status" value="1"/>
</dbReference>
<keyword evidence="6 26" id="KW-0732">Signal</keyword>
<dbReference type="Gene3D" id="2.60.40.60">
    <property type="entry name" value="Cadherins"/>
    <property type="match status" value="2"/>
</dbReference>
<evidence type="ECO:0000256" key="15">
    <source>
        <dbReference type="ARBA" id="ARBA00023180"/>
    </source>
</evidence>
<feature type="region of interest" description="Disordered" evidence="24">
    <location>
        <begin position="917"/>
        <end position="956"/>
    </location>
</feature>
<gene>
    <name evidence="28" type="primary">CLSTN3</name>
</gene>
<evidence type="ECO:0000256" key="18">
    <source>
        <dbReference type="ARBA" id="ARBA00035006"/>
    </source>
</evidence>
<dbReference type="EMBL" id="AQIB01143742">
    <property type="status" value="NOT_ANNOTATED_CDS"/>
    <property type="molecule type" value="Genomic_DNA"/>
</dbReference>
<evidence type="ECO:0000256" key="10">
    <source>
        <dbReference type="ARBA" id="ARBA00022889"/>
    </source>
</evidence>
<dbReference type="OMA" id="YTVQCAM"/>
<dbReference type="InterPro" id="IPR013320">
    <property type="entry name" value="ConA-like_dom_sf"/>
</dbReference>
<dbReference type="KEGG" id="csab:103218501"/>
<keyword evidence="4" id="KW-1003">Cell membrane</keyword>
<dbReference type="Gene3D" id="2.60.120.200">
    <property type="match status" value="1"/>
</dbReference>
<keyword evidence="16" id="KW-0628">Postsynaptic cell membrane</keyword>
<name>A0A0D9RC22_CHLSB</name>
<dbReference type="GeneTree" id="ENSGT00950000183086"/>
<evidence type="ECO:0000256" key="17">
    <source>
        <dbReference type="ARBA" id="ARBA00023273"/>
    </source>
</evidence>
<dbReference type="CDD" id="cd11304">
    <property type="entry name" value="Cadherin_repeat"/>
    <property type="match status" value="2"/>
</dbReference>
<dbReference type="InterPro" id="IPR045588">
    <property type="entry name" value="CLSTN_C"/>
</dbReference>
<dbReference type="GO" id="GO:0005789">
    <property type="term" value="C:endoplasmic reticulum membrane"/>
    <property type="evidence" value="ECO:0007669"/>
    <property type="project" value="UniProtKB-SubCell"/>
</dbReference>
<feature type="compositionally biased region" description="Basic and acidic residues" evidence="24">
    <location>
        <begin position="943"/>
        <end position="956"/>
    </location>
</feature>
<keyword evidence="10" id="KW-0130">Cell adhesion</keyword>
<evidence type="ECO:0000256" key="19">
    <source>
        <dbReference type="ARBA" id="ARBA00035015"/>
    </source>
</evidence>
<evidence type="ECO:0000256" key="20">
    <source>
        <dbReference type="ARBA" id="ARBA00040470"/>
    </source>
</evidence>
<feature type="chain" id="PRO_5002344786" description="Calsyntenin-3" evidence="26">
    <location>
        <begin position="20"/>
        <end position="956"/>
    </location>
</feature>
<dbReference type="Bgee" id="ENSCSAG00000009922">
    <property type="expression patterns" value="Expressed in adrenal cortex and 7 other cell types or tissues"/>
</dbReference>
<reference evidence="28" key="2">
    <citation type="submission" date="2025-08" db="UniProtKB">
        <authorList>
            <consortium name="Ensembl"/>
        </authorList>
    </citation>
    <scope>IDENTIFICATION</scope>
</reference>
<evidence type="ECO:0000256" key="22">
    <source>
        <dbReference type="ARBA" id="ARBA00046399"/>
    </source>
</evidence>